<dbReference type="GO" id="GO:0000122">
    <property type="term" value="P:negative regulation of transcription by RNA polymerase II"/>
    <property type="evidence" value="ECO:0007669"/>
    <property type="project" value="TreeGrafter"/>
</dbReference>
<gene>
    <name evidence="7" type="ORF">BS50DRAFT_568483</name>
</gene>
<keyword evidence="2" id="KW-0808">Transferase</keyword>
<feature type="compositionally biased region" description="Basic and acidic residues" evidence="5">
    <location>
        <begin position="517"/>
        <end position="527"/>
    </location>
</feature>
<feature type="binding site" evidence="4">
    <location>
        <position position="283"/>
    </location>
    <ligand>
        <name>Zn(2+)</name>
        <dbReference type="ChEBI" id="CHEBI:29105"/>
    </ligand>
</feature>
<feature type="compositionally biased region" description="Low complexity" evidence="5">
    <location>
        <begin position="492"/>
        <end position="506"/>
    </location>
</feature>
<dbReference type="Proteomes" id="UP000240883">
    <property type="component" value="Unassembled WGS sequence"/>
</dbReference>
<dbReference type="GO" id="GO:0017136">
    <property type="term" value="F:histone deacetylase activity, NAD-dependent"/>
    <property type="evidence" value="ECO:0007669"/>
    <property type="project" value="TreeGrafter"/>
</dbReference>
<evidence type="ECO:0000313" key="7">
    <source>
        <dbReference type="EMBL" id="PSN72873.1"/>
    </source>
</evidence>
<dbReference type="AlphaFoldDB" id="A0A2T2P5K6"/>
<reference evidence="7 8" key="1">
    <citation type="journal article" date="2018" name="Front. Microbiol.">
        <title>Genome-Wide Analysis of Corynespora cassiicola Leaf Fall Disease Putative Effectors.</title>
        <authorList>
            <person name="Lopez D."/>
            <person name="Ribeiro S."/>
            <person name="Label P."/>
            <person name="Fumanal B."/>
            <person name="Venisse J.S."/>
            <person name="Kohler A."/>
            <person name="de Oliveira R.R."/>
            <person name="Labutti K."/>
            <person name="Lipzen A."/>
            <person name="Lail K."/>
            <person name="Bauer D."/>
            <person name="Ohm R.A."/>
            <person name="Barry K.W."/>
            <person name="Spatafora J."/>
            <person name="Grigoriev I.V."/>
            <person name="Martin F.M."/>
            <person name="Pujade-Renaud V."/>
        </authorList>
    </citation>
    <scope>NUCLEOTIDE SEQUENCE [LARGE SCALE GENOMIC DNA]</scope>
    <source>
        <strain evidence="7 8">Philippines</strain>
    </source>
</reference>
<evidence type="ECO:0000256" key="5">
    <source>
        <dbReference type="SAM" id="MobiDB-lite"/>
    </source>
</evidence>
<dbReference type="GO" id="GO:0006282">
    <property type="term" value="P:regulation of DNA repair"/>
    <property type="evidence" value="ECO:0007669"/>
    <property type="project" value="TreeGrafter"/>
</dbReference>
<dbReference type="Gene3D" id="3.40.50.1220">
    <property type="entry name" value="TPP-binding domain"/>
    <property type="match status" value="1"/>
</dbReference>
<comment type="similarity">
    <text evidence="1">Belongs to the sirtuin family. Class I subfamily.</text>
</comment>
<dbReference type="Gene3D" id="3.30.1600.10">
    <property type="entry name" value="SIR2/SIRT2 'Small Domain"/>
    <property type="match status" value="1"/>
</dbReference>
<dbReference type="PANTHER" id="PTHR11085:SF15">
    <property type="entry name" value="NAD-DEPENDENT HISTONE DEACETYLASE HST4"/>
    <property type="match status" value="1"/>
</dbReference>
<feature type="compositionally biased region" description="Polar residues" evidence="5">
    <location>
        <begin position="595"/>
        <end position="613"/>
    </location>
</feature>
<feature type="region of interest" description="Disordered" evidence="5">
    <location>
        <begin position="461"/>
        <end position="529"/>
    </location>
</feature>
<dbReference type="GO" id="GO:0031508">
    <property type="term" value="P:pericentric heterochromatin formation"/>
    <property type="evidence" value="ECO:0007669"/>
    <property type="project" value="TreeGrafter"/>
</dbReference>
<dbReference type="GO" id="GO:0031934">
    <property type="term" value="C:mating-type region heterochromatin"/>
    <property type="evidence" value="ECO:0007669"/>
    <property type="project" value="TreeGrafter"/>
</dbReference>
<keyword evidence="3" id="KW-0520">NAD</keyword>
<dbReference type="InterPro" id="IPR026591">
    <property type="entry name" value="Sirtuin_cat_small_dom_sf"/>
</dbReference>
<feature type="region of interest" description="Disordered" evidence="5">
    <location>
        <begin position="1"/>
        <end position="101"/>
    </location>
</feature>
<evidence type="ECO:0000256" key="1">
    <source>
        <dbReference type="ARBA" id="ARBA00006924"/>
    </source>
</evidence>
<dbReference type="GO" id="GO:0046872">
    <property type="term" value="F:metal ion binding"/>
    <property type="evidence" value="ECO:0007669"/>
    <property type="project" value="UniProtKB-KW"/>
</dbReference>
<feature type="active site" description="Proton acceptor" evidence="4">
    <location>
        <position position="250"/>
    </location>
</feature>
<proteinExistence type="inferred from homology"/>
<dbReference type="Pfam" id="PF02146">
    <property type="entry name" value="SIR2"/>
    <property type="match status" value="1"/>
</dbReference>
<evidence type="ECO:0000313" key="8">
    <source>
        <dbReference type="Proteomes" id="UP000240883"/>
    </source>
</evidence>
<dbReference type="GO" id="GO:0005634">
    <property type="term" value="C:nucleus"/>
    <property type="evidence" value="ECO:0007669"/>
    <property type="project" value="TreeGrafter"/>
</dbReference>
<dbReference type="PROSITE" id="PS50305">
    <property type="entry name" value="SIRTUIN"/>
    <property type="match status" value="1"/>
</dbReference>
<feature type="compositionally biased region" description="Low complexity" evidence="5">
    <location>
        <begin position="10"/>
        <end position="35"/>
    </location>
</feature>
<feature type="binding site" evidence="4">
    <location>
        <position position="258"/>
    </location>
    <ligand>
        <name>Zn(2+)</name>
        <dbReference type="ChEBI" id="CHEBI:29105"/>
    </ligand>
</feature>
<dbReference type="GO" id="GO:1990414">
    <property type="term" value="P:replication-born double-strand break repair via sister chromatid exchange"/>
    <property type="evidence" value="ECO:0007669"/>
    <property type="project" value="TreeGrafter"/>
</dbReference>
<feature type="binding site" evidence="4">
    <location>
        <position position="280"/>
    </location>
    <ligand>
        <name>Zn(2+)</name>
        <dbReference type="ChEBI" id="CHEBI:29105"/>
    </ligand>
</feature>
<dbReference type="InterPro" id="IPR029035">
    <property type="entry name" value="DHS-like_NAD/FAD-binding_dom"/>
</dbReference>
<dbReference type="OrthoDB" id="2919105at2759"/>
<dbReference type="InterPro" id="IPR003000">
    <property type="entry name" value="Sirtuin"/>
</dbReference>
<keyword evidence="4" id="KW-0479">Metal-binding</keyword>
<dbReference type="InterPro" id="IPR026590">
    <property type="entry name" value="Ssirtuin_cat_dom"/>
</dbReference>
<feature type="compositionally biased region" description="Basic residues" evidence="5">
    <location>
        <begin position="507"/>
        <end position="516"/>
    </location>
</feature>
<feature type="compositionally biased region" description="Low complexity" evidence="5">
    <location>
        <begin position="53"/>
        <end position="67"/>
    </location>
</feature>
<feature type="compositionally biased region" description="Polar residues" evidence="5">
    <location>
        <begin position="642"/>
        <end position="652"/>
    </location>
</feature>
<keyword evidence="4" id="KW-0862">Zinc</keyword>
<dbReference type="EMBL" id="KZ678129">
    <property type="protein sequence ID" value="PSN72873.1"/>
    <property type="molecule type" value="Genomic_DNA"/>
</dbReference>
<accession>A0A2T2P5K6</accession>
<keyword evidence="8" id="KW-1185">Reference proteome</keyword>
<evidence type="ECO:0000259" key="6">
    <source>
        <dbReference type="PROSITE" id="PS50305"/>
    </source>
</evidence>
<dbReference type="GO" id="GO:0070403">
    <property type="term" value="F:NAD+ binding"/>
    <property type="evidence" value="ECO:0007669"/>
    <property type="project" value="InterPro"/>
</dbReference>
<feature type="region of interest" description="Disordered" evidence="5">
    <location>
        <begin position="591"/>
        <end position="670"/>
    </location>
</feature>
<organism evidence="7 8">
    <name type="scientific">Corynespora cassiicola Philippines</name>
    <dbReference type="NCBI Taxonomy" id="1448308"/>
    <lineage>
        <taxon>Eukaryota</taxon>
        <taxon>Fungi</taxon>
        <taxon>Dikarya</taxon>
        <taxon>Ascomycota</taxon>
        <taxon>Pezizomycotina</taxon>
        <taxon>Dothideomycetes</taxon>
        <taxon>Pleosporomycetidae</taxon>
        <taxon>Pleosporales</taxon>
        <taxon>Corynesporascaceae</taxon>
        <taxon>Corynespora</taxon>
    </lineage>
</organism>
<name>A0A2T2P5K6_CORCC</name>
<dbReference type="STRING" id="1448308.A0A2T2P5K6"/>
<sequence>MAFNASQGGSSPLSSVPSSAASDSDLSDLSELSKSPTPPPGFTFASERPYPSPSASQQSSAKTSPAPDNMATPPSSNDDDPRPRKKRKAEPKERTTERLDLTRDLSDEDKVIMERLINAVHKKRKIVIIAGAGISTSSGIPDFRSSNGLFNNLRKEHKLKSSGKDLFDASVYQDDDSTSSFHAMVRNLSQQVKAAQPTAFHHLIATLAHEGRLLRLYTQNVDGIDTSLPPLQTQIPLPKKGPWPKTIQVHGGLDHMVCSKCHALSDFDAEIFNGPTPPACPTCLQNDENRRVAEMRSRGVGRLRPRMVLYNETNPDEDAIGACAAQDLRTRPDAVIVVGTTLKVPGTRRIAREMCAVVRDRRDGITVWINNDPEPAGVQFANCWDLVVKGPCDEVARYAAMRKWNDPMDYKEVTDEQLCKTKEKQKAEVIVSTPKKSKPNAVLQVQGQLTPVQSPRLAARATVKQESEEHLSTPTKKGAKRKSQVDAFTTLQAKAPAKRAQAQPKKGTGRKGKAKKPTQEDNRRITDGFKVAKNPTSAQASKFIPSKYNAASAPTATNNSQLVILEKTMDVVPLTPKRRVTGIKKEYMRSRMAPISSSDSRFNSSPTRPSMETFTPIKPSPFVDHDQLTPDQRQLMDELNESRPSSASSQRNEILRPSGPLPSGMGGLLN</sequence>
<dbReference type="SUPFAM" id="SSF52467">
    <property type="entry name" value="DHS-like NAD/FAD-binding domain"/>
    <property type="match status" value="1"/>
</dbReference>
<evidence type="ECO:0000256" key="4">
    <source>
        <dbReference type="PROSITE-ProRule" id="PRU00236"/>
    </source>
</evidence>
<dbReference type="InterPro" id="IPR050134">
    <property type="entry name" value="NAD-dep_sirtuin_deacylases"/>
</dbReference>
<dbReference type="PANTHER" id="PTHR11085">
    <property type="entry name" value="NAD-DEPENDENT PROTEIN DEACYLASE SIRTUIN-5, MITOCHONDRIAL-RELATED"/>
    <property type="match status" value="1"/>
</dbReference>
<feature type="binding site" evidence="4">
    <location>
        <position position="261"/>
    </location>
    <ligand>
        <name>Zn(2+)</name>
        <dbReference type="ChEBI" id="CHEBI:29105"/>
    </ligand>
</feature>
<protein>
    <submittedName>
        <fullName evidence="7">DHS-like NAD/FAD-binding domain-containing protein</fullName>
    </submittedName>
</protein>
<evidence type="ECO:0000256" key="2">
    <source>
        <dbReference type="ARBA" id="ARBA00022679"/>
    </source>
</evidence>
<evidence type="ECO:0000256" key="3">
    <source>
        <dbReference type="ARBA" id="ARBA00023027"/>
    </source>
</evidence>
<feature type="compositionally biased region" description="Basic and acidic residues" evidence="5">
    <location>
        <begin position="90"/>
        <end position="101"/>
    </location>
</feature>
<feature type="domain" description="Deacetylase sirtuin-type" evidence="6">
    <location>
        <begin position="106"/>
        <end position="422"/>
    </location>
</feature>